<dbReference type="PANTHER" id="PTHR48061:SF13">
    <property type="entry name" value="LEUCINE-RICH REPEAT-CONTAINING N-TERMINAL PLANT-TYPE DOMAIN-CONTAINING PROTEIN"/>
    <property type="match status" value="1"/>
</dbReference>
<dbReference type="Pfam" id="PF23598">
    <property type="entry name" value="LRR_14"/>
    <property type="match status" value="1"/>
</dbReference>
<dbReference type="PaxDb" id="4565-Traes_3B_480AAABB9.1"/>
<comment type="caution">
    <text evidence="15">The sequence shown here is derived from an EMBL/GenBank/DDBJ whole genome shotgun (WGS) entry which is preliminary data.</text>
</comment>
<reference evidence="15" key="1">
    <citation type="journal article" date="2017" name="Gigascience">
        <title>The first near-complete assembly of the hexaploid bread wheat genome, Triticum aestivum.</title>
        <authorList>
            <person name="Zimin A.V."/>
            <person name="Puiu D."/>
            <person name="Hall R."/>
            <person name="Kingan S."/>
            <person name="Clavijo B.J."/>
            <person name="Salzberg S.L."/>
        </authorList>
    </citation>
    <scope>NUCLEOTIDE SEQUENCE</scope>
    <source>
        <tissue evidence="15">Leaf</tissue>
    </source>
</reference>
<organism evidence="15">
    <name type="scientific">Triticum aestivum</name>
    <name type="common">Wheat</name>
    <dbReference type="NCBI Taxonomy" id="4565"/>
    <lineage>
        <taxon>Eukaryota</taxon>
        <taxon>Viridiplantae</taxon>
        <taxon>Streptophyta</taxon>
        <taxon>Embryophyta</taxon>
        <taxon>Tracheophyta</taxon>
        <taxon>Spermatophyta</taxon>
        <taxon>Magnoliopsida</taxon>
        <taxon>Liliopsida</taxon>
        <taxon>Poales</taxon>
        <taxon>Poaceae</taxon>
        <taxon>BOP clade</taxon>
        <taxon>Pooideae</taxon>
        <taxon>Triticodae</taxon>
        <taxon>Triticeae</taxon>
        <taxon>Triticinae</taxon>
        <taxon>Triticum</taxon>
    </lineage>
</organism>
<dbReference type="PANTHER" id="PTHR48061">
    <property type="entry name" value="LEUCINE-RICH REPEAT RECEPTOR PROTEIN KINASE EMS1-LIKE-RELATED"/>
    <property type="match status" value="1"/>
</dbReference>
<evidence type="ECO:0000256" key="10">
    <source>
        <dbReference type="ARBA" id="ARBA00023180"/>
    </source>
</evidence>
<feature type="chain" id="PRO_5047157485" description="Leucine-rich repeat-containing N-terminal plant-type domain-containing protein" evidence="12">
    <location>
        <begin position="31"/>
        <end position="1028"/>
    </location>
</feature>
<evidence type="ECO:0000256" key="7">
    <source>
        <dbReference type="ARBA" id="ARBA00022737"/>
    </source>
</evidence>
<gene>
    <name evidence="15" type="ORF">CFC21_044606</name>
</gene>
<evidence type="ECO:0000313" key="15">
    <source>
        <dbReference type="EMBL" id="KAF7033523.1"/>
    </source>
</evidence>
<evidence type="ECO:0000256" key="8">
    <source>
        <dbReference type="ARBA" id="ARBA00022989"/>
    </source>
</evidence>
<keyword evidence="9 11" id="KW-0472">Membrane</keyword>
<evidence type="ECO:0000256" key="2">
    <source>
        <dbReference type="ARBA" id="ARBA00009592"/>
    </source>
</evidence>
<dbReference type="SMART" id="SM00369">
    <property type="entry name" value="LRR_TYP"/>
    <property type="match status" value="8"/>
</dbReference>
<keyword evidence="6 12" id="KW-0732">Signal</keyword>
<keyword evidence="3" id="KW-1003">Cell membrane</keyword>
<keyword evidence="4" id="KW-0433">Leucine-rich repeat</keyword>
<feature type="signal peptide" evidence="12">
    <location>
        <begin position="1"/>
        <end position="30"/>
    </location>
</feature>
<name>A0A3B6FXW2_WHEAT</name>
<protein>
    <recommendedName>
        <fullName evidence="16">Leucine-rich repeat-containing N-terminal plant-type domain-containing protein</fullName>
    </recommendedName>
</protein>
<sequence length="1028" mass="113281">MSSIFKRRQPRLLHVLIHLFLVIQLSSSLAAGTFSNRTTMPVPCRPDQASALLRLKRSFNITVNSTCTLQSWRPGTDCCHWQGVSCGRASGRVTSLHLGECRLESPALDPAVFDLASLRYLNLARNKFQGSEIPTLGFERLTELTHLNLSTCEFAGGIPHAIKRLTNLVSLDLSSEYYLYDQDDSYLSTAVWSAWSLVEPNLGSLVAHLHNLEQLYLGKIDLSGNAPNWCNAFTNSTTPRLQVLSLPNCWLSGPICASVSGIRPLTEINLQFNKINGPVELFADLPSLSVLTLTNNLLEGRFPAKLFQNNNLTDIDISYNFDVSGSLPNFSSQSMLTKLLVSSTDFSGIIPSSIANLKSLNMLGLASSDFPQELPSSIGQLTSLKKLEVSGSGIIGSIPPWIANLTSLIWLQFSDCSLTGQIPSFVGNIKNLTRLQLYNCDFSGPIPPHIYNLTQLQFLYLHSNNFVGSIQLSPFWKLPHLISLELSNNKLSVIEGDDNYSATSINHLNVRTLGLASCNLSSIPNAMRNMPRISNLDISRNQIRGAIPHWAWETWSSMLILDLSHNKFTSVGYENLPVDVVFLDLSFNLLQGPIPVPTPAASSLDFSNNRFSSIPLSFGFQLSRMRYLQASRNNISGKIPPSICDASSLVLLDLSYNNLSGSIPSCLLEDINSLAVLNFKANQLRGKLPHDIMQGCASEEMDFSDNQIEGQVPRSLLACRDLQVFDIGNNQITDNFPCWMSMLPKLQVLVLKSNKFFGEMGTPVLGKESNCEFTKLRVIDLASNNFSGTLQSKWFRSLQSMARKSSNDVVSMQYQHVTDGTRYQFNTAITYKGSEVVFSRILETLVVIDVSNNAFHGVIPKSIGELLLLCGINMSHNAFTGQIPAQFGALHQLESLDLSSNDLSGEIPQELAWLDFLSVLNLSYNGLVGNIPESPHFQTFNNLSFLGNIGLCGLPLSKECEKTNPNMVSHSLKKKSVDIILFLFVGLGFGVGFAVSVVVSVTWGSTIAKHLEMALPRGVVKYLLCRLV</sequence>
<evidence type="ECO:0000256" key="3">
    <source>
        <dbReference type="ARBA" id="ARBA00022475"/>
    </source>
</evidence>
<dbReference type="EMBL" id="CM022218">
    <property type="protein sequence ID" value="KAF7033523.1"/>
    <property type="molecule type" value="Genomic_DNA"/>
</dbReference>
<dbReference type="PROSITE" id="PS51450">
    <property type="entry name" value="LRR"/>
    <property type="match status" value="1"/>
</dbReference>
<evidence type="ECO:0000256" key="6">
    <source>
        <dbReference type="ARBA" id="ARBA00022729"/>
    </source>
</evidence>
<dbReference type="Gene3D" id="3.80.10.10">
    <property type="entry name" value="Ribonuclease Inhibitor"/>
    <property type="match status" value="4"/>
</dbReference>
<dbReference type="STRING" id="4565.A0A080YTR2"/>
<keyword evidence="8 11" id="KW-1133">Transmembrane helix</keyword>
<dbReference type="OMA" id="RLAYCNI"/>
<comment type="subcellular location">
    <subcellularLocation>
        <location evidence="1">Cell membrane</location>
        <topology evidence="1">Single-pass type I membrane protein</topology>
    </subcellularLocation>
</comment>
<proteinExistence type="inferred from homology"/>
<evidence type="ECO:0000256" key="12">
    <source>
        <dbReference type="SAM" id="SignalP"/>
    </source>
</evidence>
<dbReference type="InterPro" id="IPR055414">
    <property type="entry name" value="LRR_R13L4/SHOC2-like"/>
</dbReference>
<dbReference type="InterPro" id="IPR013210">
    <property type="entry name" value="LRR_N_plant-typ"/>
</dbReference>
<dbReference type="InterPro" id="IPR032675">
    <property type="entry name" value="LRR_dom_sf"/>
</dbReference>
<keyword evidence="7" id="KW-0677">Repeat</keyword>
<dbReference type="PRINTS" id="PR00019">
    <property type="entry name" value="LEURICHRPT"/>
</dbReference>
<feature type="domain" description="Leucine-rich repeat-containing N-terminal plant-type" evidence="13">
    <location>
        <begin position="46"/>
        <end position="86"/>
    </location>
</feature>
<evidence type="ECO:0000256" key="11">
    <source>
        <dbReference type="SAM" id="Phobius"/>
    </source>
</evidence>
<feature type="transmembrane region" description="Helical" evidence="11">
    <location>
        <begin position="979"/>
        <end position="1003"/>
    </location>
</feature>
<evidence type="ECO:0000259" key="13">
    <source>
        <dbReference type="Pfam" id="PF08263"/>
    </source>
</evidence>
<dbReference type="Pfam" id="PF13855">
    <property type="entry name" value="LRR_8"/>
    <property type="match status" value="1"/>
</dbReference>
<evidence type="ECO:0008006" key="16">
    <source>
        <dbReference type="Google" id="ProtNLM"/>
    </source>
</evidence>
<dbReference type="InterPro" id="IPR001611">
    <property type="entry name" value="Leu-rich_rpt"/>
</dbReference>
<keyword evidence="10" id="KW-0325">Glycoprotein</keyword>
<evidence type="ECO:0000259" key="14">
    <source>
        <dbReference type="Pfam" id="PF23598"/>
    </source>
</evidence>
<evidence type="ECO:0000256" key="4">
    <source>
        <dbReference type="ARBA" id="ARBA00022614"/>
    </source>
</evidence>
<dbReference type="SUPFAM" id="SSF52047">
    <property type="entry name" value="RNI-like"/>
    <property type="match status" value="1"/>
</dbReference>
<evidence type="ECO:0000256" key="1">
    <source>
        <dbReference type="ARBA" id="ARBA00004251"/>
    </source>
</evidence>
<reference evidence="15" key="2">
    <citation type="submission" date="2020-03" db="EMBL/GenBank/DDBJ databases">
        <title>The second near-complete assembly of the hexaploid bread wheat (Triticum aestivum) genome.</title>
        <authorList>
            <person name="Zimin A.V."/>
            <person name="Puiu D."/>
            <person name="Shumante A."/>
            <person name="Alonge M."/>
            <person name="Salzberg S.L."/>
        </authorList>
    </citation>
    <scope>NUCLEOTIDE SEQUENCE</scope>
    <source>
        <tissue evidence="15">Leaf</tissue>
    </source>
</reference>
<keyword evidence="5 11" id="KW-0812">Transmembrane</keyword>
<dbReference type="Pfam" id="PF08263">
    <property type="entry name" value="LRRNT_2"/>
    <property type="match status" value="1"/>
</dbReference>
<evidence type="ECO:0000256" key="9">
    <source>
        <dbReference type="ARBA" id="ARBA00023136"/>
    </source>
</evidence>
<dbReference type="SUPFAM" id="SSF52058">
    <property type="entry name" value="L domain-like"/>
    <property type="match status" value="2"/>
</dbReference>
<dbReference type="Proteomes" id="UP000815260">
    <property type="component" value="Chromosome 3B"/>
</dbReference>
<dbReference type="InterPro" id="IPR046956">
    <property type="entry name" value="RLP23-like"/>
</dbReference>
<dbReference type="InterPro" id="IPR003591">
    <property type="entry name" value="Leu-rich_rpt_typical-subtyp"/>
</dbReference>
<evidence type="ECO:0000256" key="5">
    <source>
        <dbReference type="ARBA" id="ARBA00022692"/>
    </source>
</evidence>
<feature type="domain" description="Disease resistance R13L4/SHOC-2-like LRR" evidence="14">
    <location>
        <begin position="351"/>
        <end position="542"/>
    </location>
</feature>
<accession>A0A3B6FXW2</accession>
<comment type="similarity">
    <text evidence="2">Belongs to the RLP family.</text>
</comment>
<dbReference type="Pfam" id="PF00560">
    <property type="entry name" value="LRR_1"/>
    <property type="match status" value="3"/>
</dbReference>